<feature type="compositionally biased region" description="Polar residues" evidence="6">
    <location>
        <begin position="642"/>
        <end position="658"/>
    </location>
</feature>
<name>A0A0A1WEX4_ZEUCU</name>
<feature type="compositionally biased region" description="Basic and acidic residues" evidence="6">
    <location>
        <begin position="632"/>
        <end position="641"/>
    </location>
</feature>
<feature type="compositionally biased region" description="Basic and acidic residues" evidence="6">
    <location>
        <begin position="537"/>
        <end position="554"/>
    </location>
</feature>
<evidence type="ECO:0000256" key="6">
    <source>
        <dbReference type="SAM" id="MobiDB-lite"/>
    </source>
</evidence>
<dbReference type="Pfam" id="PF21140">
    <property type="entry name" value="eIF4G1-like_eIF4E-bd"/>
    <property type="match status" value="1"/>
</dbReference>
<keyword evidence="5" id="KW-0648">Protein biosynthesis</keyword>
<feature type="compositionally biased region" description="Basic and acidic residues" evidence="6">
    <location>
        <begin position="1278"/>
        <end position="1290"/>
    </location>
</feature>
<dbReference type="PANTHER" id="PTHR23253:SF78">
    <property type="entry name" value="EUKARYOTIC TRANSLATION INITIATION FACTOR 4G1, ISOFORM B-RELATED"/>
    <property type="match status" value="1"/>
</dbReference>
<feature type="compositionally biased region" description="Low complexity" evidence="6">
    <location>
        <begin position="667"/>
        <end position="679"/>
    </location>
</feature>
<dbReference type="Pfam" id="PF02847">
    <property type="entry name" value="MA3"/>
    <property type="match status" value="1"/>
</dbReference>
<feature type="compositionally biased region" description="Polar residues" evidence="6">
    <location>
        <begin position="680"/>
        <end position="694"/>
    </location>
</feature>
<dbReference type="Pfam" id="PF02854">
    <property type="entry name" value="MIF4G"/>
    <property type="match status" value="1"/>
</dbReference>
<feature type="compositionally biased region" description="Low complexity" evidence="6">
    <location>
        <begin position="1312"/>
        <end position="1348"/>
    </location>
</feature>
<dbReference type="InterPro" id="IPR016024">
    <property type="entry name" value="ARM-type_fold"/>
</dbReference>
<feature type="region of interest" description="Disordered" evidence="6">
    <location>
        <begin position="1129"/>
        <end position="1216"/>
    </location>
</feature>
<feature type="region of interest" description="Disordered" evidence="6">
    <location>
        <begin position="1"/>
        <end position="21"/>
    </location>
</feature>
<feature type="compositionally biased region" description="Low complexity" evidence="6">
    <location>
        <begin position="1256"/>
        <end position="1266"/>
    </location>
</feature>
<dbReference type="Pfam" id="PF02020">
    <property type="entry name" value="W2"/>
    <property type="match status" value="1"/>
</dbReference>
<dbReference type="EMBL" id="GBXI01007910">
    <property type="protein sequence ID" value="JAD06382.1"/>
    <property type="molecule type" value="Transcribed_RNA"/>
</dbReference>
<dbReference type="PROSITE" id="PS51366">
    <property type="entry name" value="MI"/>
    <property type="match status" value="1"/>
</dbReference>
<evidence type="ECO:0000256" key="2">
    <source>
        <dbReference type="ARBA" id="ARBA00022540"/>
    </source>
</evidence>
<feature type="region of interest" description="Disordered" evidence="6">
    <location>
        <begin position="33"/>
        <end position="60"/>
    </location>
</feature>
<evidence type="ECO:0000256" key="1">
    <source>
        <dbReference type="ARBA" id="ARBA00005775"/>
    </source>
</evidence>
<dbReference type="InterPro" id="IPR003891">
    <property type="entry name" value="Initiation_fac_eIF4g_MI"/>
</dbReference>
<evidence type="ECO:0000259" key="7">
    <source>
        <dbReference type="PROSITE" id="PS51363"/>
    </source>
</evidence>
<sequence length="1773" mass="195440">MQKTASFGPSVQPNISKAMQSQPTQNMFVQQTVTNSSSQVHSNSGASLYRGPSASPAPRNGARHVPMQAMYPQAMHQGVVVQPFPQYQRQTFPAPYAQYPQPLQPNYQYTYPSYYPVPTQRGAVGVSTGVGVGSPMAVQPGPNGPMSAPPGATQTQMPLAPGTVLTAGAVPPGANPTVLGVAPNPNGQQVAVQSIVGVVQTTVPTQSSQKSTRRRTHAIKIIDPSTNKDIFEDDGKKPSASTEIEYPEPNLYAPPPIVMAERLRNIPYDMMGDMTQMSRDGTLNPTPIVSAISDGPSVEIIPAVHKPRGKKILPIINPKDGNSVHPTEPQSSDTLLSSRSLQQHVQYQPQPSTTHVEEVPAESDCVQQQLPFLQTHSQQSQHIVSQANTKRQPEQGISADANVVITDQINSHECKGVAAEDGNSTQQQPISNVSVATTVNSSISVPSSTVASEASQYPQSAEFQHQQNHFTTVEVGIVEKPETLKTLNSTGSRAPEISTNLDGTQPQTTDILPQSMQLTQETPELVNEKQNISNVDSRTDQSAESNHVEIEHVTENASIETQNPREWEDDAKVVDYSTSSLNKTTASSFNKDEEAGDRVQSQIAQSQGSRSRHSETAANEGDETDRAVVAIKPEEISESRDITLTTTVEKLPTENSALDDTVDEIKNSNSSNEGKSNSNDITSSECVGDQSTTQQSLISYNEGQWSPNNPSGKKQYDKVQLLKLREATASRRQPEVSNVSILPTPNLMPSFIRNPKRVQSMVGSLSTNRGVAGSISGAEGYGNKQASMSGVHGRGSMKGKNGMIHVNLSLHQDVKLNETDNAWRPRVLVKGDVEADPEAKSNREKEELVRRVRGILNKLTPEKFDALVEEIIKLKIDTPDKMEEVMVLVFEKAIDEPNFSVSYARLCHRLISEVKRRDERMESGTKTNLALFRAALLDKTEREFTQNVTKSKAKEKKLQPIIEKIAKCSDPTEKAELEAQLEEEERKIRRRSGGTVRFIGELFKISMLTGKIINSCIDALLNPNSEDQLECLCKLLTTVGDKFEQTPINTKESTRCYSLEKIMNRMQAIASKTDKDGAKVSSRVRFMLQDVIDLRRDKWQSKRNEAPKTMGQVEKEMKTEQLSSQYLNYAGSVSGGGGSNGPSSLGSSGKRDERGGGGGRYNDNRSGYSGSHSQRGDTGSLRRQQQIGGNSGNNSGSGMHFNSNGDDSTWHVQTSKGGSRVLDPLKLEGLSTANNFDNKKMGGVGLFVWSNGSRQSSTPTSTPTNSFAALSTLNDNSRSNDRDRDRDRSGPRNKGSYNKGSMERERYGMLPRSGSSQTSRESSSSRGAQQSRSALSSSTLPKTSSHSKYTQQQMPSSNRMSTKLSGAGSLLYPQRGIDSYSHSNQADNSSSGKPNQPPAAVFEKLSDEDILVIKSVISDMVDIGSSNKTLRNGVESCILRVRENQRSALLSYIMTDYLHLRHIGKLQRRYLGNVVVYLINSNFISVIHFKLAYKNFCEIASDLSLDIPDLWKYIIEFTGPLISGKHIHIYDLFNKQLTEEDPSFGKRFLKIYLEYCLSQIGPSFTRTMWKTSNSKWTDFLAESDVQSFIQNNKFECIENDKLQPTIVVTESKEDYAATVAESVEHLLKEEAEAECIIDYINGNIVDIDKHFIRSLATKLCDFAISYRDNSYKLETDCFQKVCIPVLQRYIDSKEEFELECLYSMQLLVARLEHPRGLLSDLFGELYDADVIPQDSFIKWRDSKDQSAGKGVAVKGLNPFFTHILSSETSDENN</sequence>
<dbReference type="GeneID" id="105220016"/>
<dbReference type="EMBL" id="GBXI01017324">
    <property type="protein sequence ID" value="JAC96967.1"/>
    <property type="molecule type" value="Transcribed_RNA"/>
</dbReference>
<feature type="domain" description="MI" evidence="8">
    <location>
        <begin position="1408"/>
        <end position="1537"/>
    </location>
</feature>
<keyword evidence="4" id="KW-0810">Translation regulation</keyword>
<reference evidence="9" key="2">
    <citation type="journal article" date="2015" name="Gigascience">
        <title>Reconstructing a comprehensive transcriptome assembly of a white-pupal translocated strain of the pest fruit fly Bactrocera cucurbitae.</title>
        <authorList>
            <person name="Sim S.B."/>
            <person name="Calla B."/>
            <person name="Hall B."/>
            <person name="DeRego T."/>
            <person name="Geib S.M."/>
        </authorList>
    </citation>
    <scope>NUCLEOTIDE SEQUENCE</scope>
</reference>
<feature type="region of interest" description="Disordered" evidence="6">
    <location>
        <begin position="487"/>
        <end position="507"/>
    </location>
</feature>
<feature type="compositionally biased region" description="Polar residues" evidence="6">
    <location>
        <begin position="1349"/>
        <end position="1364"/>
    </location>
</feature>
<dbReference type="OrthoDB" id="514777at2759"/>
<evidence type="ECO:0000256" key="3">
    <source>
        <dbReference type="ARBA" id="ARBA00022553"/>
    </source>
</evidence>
<accession>A0A0A1WEX4</accession>
<dbReference type="GO" id="GO:0003729">
    <property type="term" value="F:mRNA binding"/>
    <property type="evidence" value="ECO:0007669"/>
    <property type="project" value="TreeGrafter"/>
</dbReference>
<feature type="region of interest" description="Disordered" evidence="6">
    <location>
        <begin position="533"/>
        <end position="694"/>
    </location>
</feature>
<evidence type="ECO:0000313" key="9">
    <source>
        <dbReference type="EMBL" id="JAC96967.1"/>
    </source>
</evidence>
<dbReference type="GO" id="GO:0016281">
    <property type="term" value="C:eukaryotic translation initiation factor 4F complex"/>
    <property type="evidence" value="ECO:0007669"/>
    <property type="project" value="TreeGrafter"/>
</dbReference>
<feature type="compositionally biased region" description="Polar residues" evidence="6">
    <location>
        <begin position="1380"/>
        <end position="1394"/>
    </location>
</feature>
<dbReference type="GO" id="GO:0003743">
    <property type="term" value="F:translation initiation factor activity"/>
    <property type="evidence" value="ECO:0007669"/>
    <property type="project" value="UniProtKB-KW"/>
</dbReference>
<feature type="region of interest" description="Disordered" evidence="6">
    <location>
        <begin position="227"/>
        <end position="248"/>
    </location>
</feature>
<dbReference type="SUPFAM" id="SSF48371">
    <property type="entry name" value="ARM repeat"/>
    <property type="match status" value="3"/>
</dbReference>
<feature type="compositionally biased region" description="Polar residues" evidence="6">
    <location>
        <begin position="576"/>
        <end position="589"/>
    </location>
</feature>
<keyword evidence="2 9" id="KW-0396">Initiation factor</keyword>
<dbReference type="FunFam" id="1.25.40.180:FF:000042">
    <property type="entry name" value="Eukaryotic translation initiation factor 4 gamma"/>
    <property type="match status" value="1"/>
</dbReference>
<feature type="compositionally biased region" description="Polar residues" evidence="6">
    <location>
        <begin position="324"/>
        <end position="354"/>
    </location>
</feature>
<dbReference type="SMART" id="SM00543">
    <property type="entry name" value="MIF4G"/>
    <property type="match status" value="1"/>
</dbReference>
<keyword evidence="3" id="KW-0597">Phosphoprotein</keyword>
<reference evidence="9" key="1">
    <citation type="submission" date="2014-11" db="EMBL/GenBank/DDBJ databases">
        <authorList>
            <person name="Geib S."/>
        </authorList>
    </citation>
    <scope>NUCLEOTIDE SEQUENCE</scope>
</reference>
<feature type="compositionally biased region" description="Polar residues" evidence="6">
    <location>
        <begin position="1206"/>
        <end position="1216"/>
    </location>
</feature>
<dbReference type="InterPro" id="IPR049485">
    <property type="entry name" value="eIF4G1-like_eIF4E-bd"/>
</dbReference>
<dbReference type="PROSITE" id="PS51363">
    <property type="entry name" value="W2"/>
    <property type="match status" value="1"/>
</dbReference>
<evidence type="ECO:0000256" key="5">
    <source>
        <dbReference type="ARBA" id="ARBA00022917"/>
    </source>
</evidence>
<dbReference type="InterPro" id="IPR003890">
    <property type="entry name" value="MIF4G-like_typ-3"/>
</dbReference>
<dbReference type="CDD" id="cd11559">
    <property type="entry name" value="W2_eIF4G1_like"/>
    <property type="match status" value="1"/>
</dbReference>
<dbReference type="GO" id="GO:0006417">
    <property type="term" value="P:regulation of translation"/>
    <property type="evidence" value="ECO:0007669"/>
    <property type="project" value="UniProtKB-KW"/>
</dbReference>
<feature type="compositionally biased region" description="Basic and acidic residues" evidence="6">
    <location>
        <begin position="563"/>
        <end position="573"/>
    </location>
</feature>
<feature type="compositionally biased region" description="Polar residues" evidence="6">
    <location>
        <begin position="1169"/>
        <end position="1187"/>
    </location>
</feature>
<gene>
    <name evidence="9" type="primary">EIF4G1_0</name>
    <name evidence="10" type="synonym">EIF4G1_1</name>
    <name evidence="9" type="ORF">g.14524</name>
    <name evidence="10" type="ORF">g.14551</name>
</gene>
<organism evidence="9">
    <name type="scientific">Zeugodacus cucurbitae</name>
    <name type="common">Melon fruit fly</name>
    <name type="synonym">Bactrocera cucurbitae</name>
    <dbReference type="NCBI Taxonomy" id="28588"/>
    <lineage>
        <taxon>Eukaryota</taxon>
        <taxon>Metazoa</taxon>
        <taxon>Ecdysozoa</taxon>
        <taxon>Arthropoda</taxon>
        <taxon>Hexapoda</taxon>
        <taxon>Insecta</taxon>
        <taxon>Pterygota</taxon>
        <taxon>Neoptera</taxon>
        <taxon>Endopterygota</taxon>
        <taxon>Diptera</taxon>
        <taxon>Brachycera</taxon>
        <taxon>Muscomorpha</taxon>
        <taxon>Tephritoidea</taxon>
        <taxon>Tephritidae</taxon>
        <taxon>Zeugodacus</taxon>
        <taxon>Zeugodacus</taxon>
    </lineage>
</organism>
<feature type="domain" description="W2" evidence="7">
    <location>
        <begin position="1609"/>
        <end position="1773"/>
    </location>
</feature>
<dbReference type="SMART" id="SM00544">
    <property type="entry name" value="MA3"/>
    <property type="match status" value="1"/>
</dbReference>
<dbReference type="FunFam" id="1.25.40.180:FF:000044">
    <property type="entry name" value="Eukaryotic translation initiation factor 4G1, isoform B"/>
    <property type="match status" value="1"/>
</dbReference>
<evidence type="ECO:0000259" key="8">
    <source>
        <dbReference type="PROSITE" id="PS51366"/>
    </source>
</evidence>
<comment type="similarity">
    <text evidence="1">Belongs to the eukaryotic initiation factor 4G family.</text>
</comment>
<feature type="region of interest" description="Disordered" evidence="6">
    <location>
        <begin position="312"/>
        <end position="362"/>
    </location>
</feature>
<feature type="compositionally biased region" description="Polar residues" evidence="6">
    <location>
        <begin position="599"/>
        <end position="609"/>
    </location>
</feature>
<proteinExistence type="inferred from homology"/>
<dbReference type="InterPro" id="IPR003307">
    <property type="entry name" value="W2_domain"/>
</dbReference>
<protein>
    <submittedName>
        <fullName evidence="9">Eukaryotic translation initiation factor 4 gamma 1</fullName>
    </submittedName>
</protein>
<dbReference type="CTD" id="1981"/>
<dbReference type="Gene3D" id="1.25.40.180">
    <property type="match status" value="3"/>
</dbReference>
<dbReference type="PANTHER" id="PTHR23253">
    <property type="entry name" value="EUKARYOTIC TRANSLATION INITIATION FACTOR 4 GAMMA"/>
    <property type="match status" value="1"/>
</dbReference>
<feature type="compositionally biased region" description="Polar residues" evidence="6">
    <location>
        <begin position="33"/>
        <end position="46"/>
    </location>
</feature>
<dbReference type="SMART" id="SM00515">
    <property type="entry name" value="eIF5C"/>
    <property type="match status" value="1"/>
</dbReference>
<evidence type="ECO:0000256" key="4">
    <source>
        <dbReference type="ARBA" id="ARBA00022845"/>
    </source>
</evidence>
<evidence type="ECO:0000313" key="10">
    <source>
        <dbReference type="EMBL" id="JAD06382.1"/>
    </source>
</evidence>
<feature type="region of interest" description="Disordered" evidence="6">
    <location>
        <begin position="1253"/>
        <end position="1399"/>
    </location>
</feature>
<feature type="compositionally biased region" description="Low complexity" evidence="6">
    <location>
        <begin position="1192"/>
        <end position="1205"/>
    </location>
</feature>
<feature type="region of interest" description="Disordered" evidence="6">
    <location>
        <begin position="1099"/>
        <end position="1118"/>
    </location>
</feature>